<dbReference type="InterPro" id="IPR033121">
    <property type="entry name" value="PEPTIDASE_A1"/>
</dbReference>
<dbReference type="GO" id="GO:0006508">
    <property type="term" value="P:proteolysis"/>
    <property type="evidence" value="ECO:0007669"/>
    <property type="project" value="InterPro"/>
</dbReference>
<dbReference type="SUPFAM" id="SSF50630">
    <property type="entry name" value="Acid proteases"/>
    <property type="match status" value="1"/>
</dbReference>
<dbReference type="InterPro" id="IPR001461">
    <property type="entry name" value="Aspartic_peptidase_A1"/>
</dbReference>
<dbReference type="PROSITE" id="PS51767">
    <property type="entry name" value="PEPTIDASE_A1"/>
    <property type="match status" value="1"/>
</dbReference>
<comment type="similarity">
    <text evidence="1">Belongs to the peptidase A1 family.</text>
</comment>
<dbReference type="Proteomes" id="UP000323000">
    <property type="component" value="Chromosome 3"/>
</dbReference>
<dbReference type="GO" id="GO:0004190">
    <property type="term" value="F:aspartic-type endopeptidase activity"/>
    <property type="evidence" value="ECO:0007669"/>
    <property type="project" value="InterPro"/>
</dbReference>
<dbReference type="EMBL" id="VAHF01000003">
    <property type="protein sequence ID" value="TXG67544.1"/>
    <property type="molecule type" value="Genomic_DNA"/>
</dbReference>
<dbReference type="PANTHER" id="PTHR13683:SF750">
    <property type="entry name" value="ASPARTYL PROTEASE AED1"/>
    <property type="match status" value="1"/>
</dbReference>
<evidence type="ECO:0000313" key="3">
    <source>
        <dbReference type="EMBL" id="TXG67544.1"/>
    </source>
</evidence>
<keyword evidence="4" id="KW-1185">Reference proteome</keyword>
<dbReference type="PANTHER" id="PTHR13683">
    <property type="entry name" value="ASPARTYL PROTEASES"/>
    <property type="match status" value="1"/>
</dbReference>
<gene>
    <name evidence="3" type="ORF">EZV62_008819</name>
</gene>
<accession>A0A5C7IEX2</accession>
<dbReference type="InterPro" id="IPR032799">
    <property type="entry name" value="TAXi_C"/>
</dbReference>
<dbReference type="InterPro" id="IPR032861">
    <property type="entry name" value="TAXi_N"/>
</dbReference>
<reference evidence="4" key="1">
    <citation type="journal article" date="2019" name="Gigascience">
        <title>De novo genome assembly of the endangered Acer yangbiense, a plant species with extremely small populations endemic to Yunnan Province, China.</title>
        <authorList>
            <person name="Yang J."/>
            <person name="Wariss H.M."/>
            <person name="Tao L."/>
            <person name="Zhang R."/>
            <person name="Yun Q."/>
            <person name="Hollingsworth P."/>
            <person name="Dao Z."/>
            <person name="Luo G."/>
            <person name="Guo H."/>
            <person name="Ma Y."/>
            <person name="Sun W."/>
        </authorList>
    </citation>
    <scope>NUCLEOTIDE SEQUENCE [LARGE SCALE GENOMIC DNA]</scope>
    <source>
        <strain evidence="4">cv. Malutang</strain>
    </source>
</reference>
<evidence type="ECO:0000256" key="1">
    <source>
        <dbReference type="ARBA" id="ARBA00007447"/>
    </source>
</evidence>
<evidence type="ECO:0000259" key="2">
    <source>
        <dbReference type="PROSITE" id="PS51767"/>
    </source>
</evidence>
<evidence type="ECO:0000313" key="4">
    <source>
        <dbReference type="Proteomes" id="UP000323000"/>
    </source>
</evidence>
<name>A0A5C7IEX2_9ROSI</name>
<dbReference type="Pfam" id="PF14543">
    <property type="entry name" value="TAXi_N"/>
    <property type="match status" value="1"/>
</dbReference>
<comment type="caution">
    <text evidence="3">The sequence shown here is derived from an EMBL/GenBank/DDBJ whole genome shotgun (WGS) entry which is preliminary data.</text>
</comment>
<dbReference type="OrthoDB" id="2747330at2759"/>
<proteinExistence type="inferred from homology"/>
<dbReference type="Pfam" id="PF14541">
    <property type="entry name" value="TAXi_C"/>
    <property type="match status" value="2"/>
</dbReference>
<protein>
    <recommendedName>
        <fullName evidence="2">Peptidase A1 domain-containing protein</fullName>
    </recommendedName>
</protein>
<feature type="domain" description="Peptidase A1" evidence="2">
    <location>
        <begin position="1"/>
        <end position="264"/>
    </location>
</feature>
<organism evidence="3 4">
    <name type="scientific">Acer yangbiense</name>
    <dbReference type="NCBI Taxonomy" id="1000413"/>
    <lineage>
        <taxon>Eukaryota</taxon>
        <taxon>Viridiplantae</taxon>
        <taxon>Streptophyta</taxon>
        <taxon>Embryophyta</taxon>
        <taxon>Tracheophyta</taxon>
        <taxon>Spermatophyta</taxon>
        <taxon>Magnoliopsida</taxon>
        <taxon>eudicotyledons</taxon>
        <taxon>Gunneridae</taxon>
        <taxon>Pentapetalae</taxon>
        <taxon>rosids</taxon>
        <taxon>malvids</taxon>
        <taxon>Sapindales</taxon>
        <taxon>Sapindaceae</taxon>
        <taxon>Hippocastanoideae</taxon>
        <taxon>Acereae</taxon>
        <taxon>Acer</taxon>
    </lineage>
</organism>
<dbReference type="InterPro" id="IPR021109">
    <property type="entry name" value="Peptidase_aspartic_dom_sf"/>
</dbReference>
<dbReference type="AlphaFoldDB" id="A0A5C7IEX2"/>
<sequence>MILQEASLNTCLDSKPGNTLRCSSLTCVYGIQYEDSSFSAGYFGRETLTLTPTDVFPNFLFGCGQNNQGIVGCAAGLIGLGRDPIPLVSQTAQKYNKIFSYCLPSSSSAIGHLTLGNGGGVSKSVKFTPLSTMSRGSSFYGLDVTGITVGSKKLPISASILSTSGTIIVPGTVITRLPPTAHSSLKSTFRQQMSQIRNTQQLWLLSINAKGIFYVNKVTQVCLAFAPNGDDSDVAIFGNVQQKTLEVVYDVAGGRVGFTPGGCS</sequence>
<dbReference type="Gene3D" id="2.40.70.10">
    <property type="entry name" value="Acid Proteases"/>
    <property type="match status" value="3"/>
</dbReference>